<protein>
    <submittedName>
        <fullName evidence="2">Uncharacterized protein</fullName>
    </submittedName>
</protein>
<accession>A0A7I7TXN7</accession>
<keyword evidence="1" id="KW-0472">Membrane</keyword>
<dbReference type="Proteomes" id="UP000466554">
    <property type="component" value="Chromosome"/>
</dbReference>
<evidence type="ECO:0000313" key="2">
    <source>
        <dbReference type="EMBL" id="BBY73764.1"/>
    </source>
</evidence>
<gene>
    <name evidence="2" type="ORF">MPRF_06630</name>
</gene>
<name>A0A7I7TXN7_MYCPF</name>
<keyword evidence="1" id="KW-1133">Transmembrane helix</keyword>
<keyword evidence="1" id="KW-0812">Transmembrane</keyword>
<proteinExistence type="predicted"/>
<dbReference type="AlphaFoldDB" id="A0A7I7TXN7"/>
<sequence length="71" mass="7780">MHVLGYLFFAQALISYLFFAQALISYLFFAQALISGGQRSRCVLANCSDSVNNASRSAALRAPEVLTSRMT</sequence>
<reference evidence="2 3" key="1">
    <citation type="journal article" date="2019" name="Emerg. Microbes Infect.">
        <title>Comprehensive subspecies identification of 175 nontuberculous mycobacteria species based on 7547 genomic profiles.</title>
        <authorList>
            <person name="Matsumoto Y."/>
            <person name="Kinjo T."/>
            <person name="Motooka D."/>
            <person name="Nabeya D."/>
            <person name="Jung N."/>
            <person name="Uechi K."/>
            <person name="Horii T."/>
            <person name="Iida T."/>
            <person name="Fujita J."/>
            <person name="Nakamura S."/>
        </authorList>
    </citation>
    <scope>NUCLEOTIDE SEQUENCE [LARGE SCALE GENOMIC DNA]</scope>
    <source>
        <strain evidence="2 3">JCM 6367</strain>
    </source>
</reference>
<evidence type="ECO:0000256" key="1">
    <source>
        <dbReference type="SAM" id="Phobius"/>
    </source>
</evidence>
<dbReference type="EMBL" id="AP022598">
    <property type="protein sequence ID" value="BBY73764.1"/>
    <property type="molecule type" value="Genomic_DNA"/>
</dbReference>
<feature type="transmembrane region" description="Helical" evidence="1">
    <location>
        <begin position="6"/>
        <end position="29"/>
    </location>
</feature>
<organism evidence="2 3">
    <name type="scientific">Mycolicibacterium parafortuitum</name>
    <name type="common">Mycobacterium parafortuitum</name>
    <dbReference type="NCBI Taxonomy" id="39692"/>
    <lineage>
        <taxon>Bacteria</taxon>
        <taxon>Bacillati</taxon>
        <taxon>Actinomycetota</taxon>
        <taxon>Actinomycetes</taxon>
        <taxon>Mycobacteriales</taxon>
        <taxon>Mycobacteriaceae</taxon>
        <taxon>Mycolicibacterium</taxon>
    </lineage>
</organism>
<evidence type="ECO:0000313" key="3">
    <source>
        <dbReference type="Proteomes" id="UP000466554"/>
    </source>
</evidence>